<feature type="transmembrane region" description="Helical" evidence="1">
    <location>
        <begin position="357"/>
        <end position="378"/>
    </location>
</feature>
<accession>A0ABP4AGL4</accession>
<feature type="transmembrane region" description="Helical" evidence="1">
    <location>
        <begin position="104"/>
        <end position="122"/>
    </location>
</feature>
<feature type="transmembrane region" description="Helical" evidence="1">
    <location>
        <begin position="410"/>
        <end position="438"/>
    </location>
</feature>
<feature type="transmembrane region" description="Helical" evidence="1">
    <location>
        <begin position="66"/>
        <end position="84"/>
    </location>
</feature>
<proteinExistence type="predicted"/>
<keyword evidence="1" id="KW-0812">Transmembrane</keyword>
<feature type="transmembrane region" description="Helical" evidence="1">
    <location>
        <begin position="298"/>
        <end position="320"/>
    </location>
</feature>
<feature type="transmembrane region" description="Helical" evidence="1">
    <location>
        <begin position="166"/>
        <end position="187"/>
    </location>
</feature>
<dbReference type="Proteomes" id="UP001499967">
    <property type="component" value="Unassembled WGS sequence"/>
</dbReference>
<evidence type="ECO:0000313" key="3">
    <source>
        <dbReference type="Proteomes" id="UP001499967"/>
    </source>
</evidence>
<name>A0ABP4AGL4_9PSEU</name>
<dbReference type="PANTHER" id="PTHR36178:SF1">
    <property type="entry name" value="SODIUM_GLUTAMATE SYMPORTER"/>
    <property type="match status" value="1"/>
</dbReference>
<comment type="caution">
    <text evidence="2">The sequence shown here is derived from an EMBL/GenBank/DDBJ whole genome shotgun (WGS) entry which is preliminary data.</text>
</comment>
<sequence length="457" mass="47488">MRMAYSPWSLLTDAGLIGVLLLVGTFVRSRVGLAQRLMLPASVIAGFLGLLLGPKVLGVLPFSDQLGTYASVLIAVIFACLALSDDMGVRGFGPSTGAFSLYSMGAYALQVGLGMLLALLVLTPAFGTPAGFGLLLFAGWAGGFGSAAAIGSVFADAGWAEAESLAFTSATVGLLVGVVGGIVWANWGARRGHTQRGGNFADLPDSLRTGLVRDPAERGSIGSATTTASSIEPLGLQVCLVAAVSAAAYGVAELSTVLYPQFSPPVFALAFVVGLLVKTALRRTPAWSYACPRTMRGISGVATDILIVCGIASIVPRFVAANWLPLVLLFVFGLAFCLVMFRWVAPALMHGAWFEKAIFTWGWATGSVATSIALLRMVDPDLESRTLEEFGIAYLPVAPVETASVALTPVIVIVGAAWAIAAGWTALGVVALVLPFVLGWTRRKALRTTPDTSGSTT</sequence>
<feature type="transmembrane region" description="Helical" evidence="1">
    <location>
        <begin position="234"/>
        <end position="252"/>
    </location>
</feature>
<gene>
    <name evidence="2" type="ORF">GCM10009559_27250</name>
</gene>
<keyword evidence="3" id="KW-1185">Reference proteome</keyword>
<feature type="transmembrane region" description="Helical" evidence="1">
    <location>
        <begin position="134"/>
        <end position="154"/>
    </location>
</feature>
<feature type="transmembrane region" description="Helical" evidence="1">
    <location>
        <begin position="7"/>
        <end position="27"/>
    </location>
</feature>
<dbReference type="Pfam" id="PF03616">
    <property type="entry name" value="Glt_symporter"/>
    <property type="match status" value="1"/>
</dbReference>
<feature type="transmembrane region" description="Helical" evidence="1">
    <location>
        <begin position="326"/>
        <end position="345"/>
    </location>
</feature>
<reference evidence="3" key="1">
    <citation type="journal article" date="2019" name="Int. J. Syst. Evol. Microbiol.">
        <title>The Global Catalogue of Microorganisms (GCM) 10K type strain sequencing project: providing services to taxonomists for standard genome sequencing and annotation.</title>
        <authorList>
            <consortium name="The Broad Institute Genomics Platform"/>
            <consortium name="The Broad Institute Genome Sequencing Center for Infectious Disease"/>
            <person name="Wu L."/>
            <person name="Ma J."/>
        </authorList>
    </citation>
    <scope>NUCLEOTIDE SEQUENCE [LARGE SCALE GENOMIC DNA]</scope>
    <source>
        <strain evidence="3">JCM 11117</strain>
    </source>
</reference>
<dbReference type="PANTHER" id="PTHR36178">
    <property type="entry name" value="SLR0625 PROTEIN"/>
    <property type="match status" value="1"/>
</dbReference>
<dbReference type="InterPro" id="IPR004445">
    <property type="entry name" value="GltS"/>
</dbReference>
<protein>
    <submittedName>
        <fullName evidence="2">Sodium/glutamate symporter</fullName>
    </submittedName>
</protein>
<evidence type="ECO:0000313" key="2">
    <source>
        <dbReference type="EMBL" id="GAA0935605.1"/>
    </source>
</evidence>
<feature type="transmembrane region" description="Helical" evidence="1">
    <location>
        <begin position="33"/>
        <end position="54"/>
    </location>
</feature>
<keyword evidence="1" id="KW-0472">Membrane</keyword>
<keyword evidence="1" id="KW-1133">Transmembrane helix</keyword>
<feature type="transmembrane region" description="Helical" evidence="1">
    <location>
        <begin position="258"/>
        <end position="277"/>
    </location>
</feature>
<evidence type="ECO:0000256" key="1">
    <source>
        <dbReference type="SAM" id="Phobius"/>
    </source>
</evidence>
<organism evidence="2 3">
    <name type="scientific">Pseudonocardia zijingensis</name>
    <dbReference type="NCBI Taxonomy" id="153376"/>
    <lineage>
        <taxon>Bacteria</taxon>
        <taxon>Bacillati</taxon>
        <taxon>Actinomycetota</taxon>
        <taxon>Actinomycetes</taxon>
        <taxon>Pseudonocardiales</taxon>
        <taxon>Pseudonocardiaceae</taxon>
        <taxon>Pseudonocardia</taxon>
    </lineage>
</organism>
<dbReference type="EMBL" id="BAAAHP010000075">
    <property type="protein sequence ID" value="GAA0935605.1"/>
    <property type="molecule type" value="Genomic_DNA"/>
</dbReference>